<evidence type="ECO:0000256" key="5">
    <source>
        <dbReference type="ARBA" id="ARBA00023180"/>
    </source>
</evidence>
<proteinExistence type="inferred from homology"/>
<dbReference type="GO" id="GO:0004190">
    <property type="term" value="F:aspartic-type endopeptidase activity"/>
    <property type="evidence" value="ECO:0007669"/>
    <property type="project" value="UniProtKB-KW"/>
</dbReference>
<dbReference type="Gene3D" id="2.40.70.10">
    <property type="entry name" value="Acid Proteases"/>
    <property type="match status" value="2"/>
</dbReference>
<dbReference type="Pfam" id="PF14543">
    <property type="entry name" value="TAXi_N"/>
    <property type="match status" value="1"/>
</dbReference>
<gene>
    <name evidence="7" type="ORF">LR48_Vigan06g158000</name>
</gene>
<keyword evidence="5" id="KW-0325">Glycoprotein</keyword>
<dbReference type="InterPro" id="IPR051708">
    <property type="entry name" value="Plant_Aspart_Prot_A1"/>
</dbReference>
<dbReference type="STRING" id="3914.A0A0L9UUP7"/>
<dbReference type="GO" id="GO:0006508">
    <property type="term" value="P:proteolysis"/>
    <property type="evidence" value="ECO:0007669"/>
    <property type="project" value="UniProtKB-KW"/>
</dbReference>
<comment type="similarity">
    <text evidence="1">Belongs to the peptidase A1 family.</text>
</comment>
<dbReference type="SUPFAM" id="SSF50630">
    <property type="entry name" value="Acid proteases"/>
    <property type="match status" value="1"/>
</dbReference>
<sequence>MGLGRGPISFTSQLGRKFGNTFSYCLLDYTLSPAPKSYLTIGASSNDVISRKLFSYTPFATNPLSPSFYYITIQSVSVDGIRLPINTSVWGIDDNGNGGTVLDSGTTISFLAEPAYRQVLAAFRRRVKLPAAEGATALGFDLCVNVSGITRPRLPKLRFFLAGKSVLSPPAGNYFIEPADGVKCLAVQAVRPGSGFSVIGNLMQQGYLFEFDLHRSRIGFSRHGCAVR</sequence>
<dbReference type="InterPro" id="IPR032799">
    <property type="entry name" value="TAXi_C"/>
</dbReference>
<organism evidence="7 8">
    <name type="scientific">Phaseolus angularis</name>
    <name type="common">Azuki bean</name>
    <name type="synonym">Vigna angularis</name>
    <dbReference type="NCBI Taxonomy" id="3914"/>
    <lineage>
        <taxon>Eukaryota</taxon>
        <taxon>Viridiplantae</taxon>
        <taxon>Streptophyta</taxon>
        <taxon>Embryophyta</taxon>
        <taxon>Tracheophyta</taxon>
        <taxon>Spermatophyta</taxon>
        <taxon>Magnoliopsida</taxon>
        <taxon>eudicotyledons</taxon>
        <taxon>Gunneridae</taxon>
        <taxon>Pentapetalae</taxon>
        <taxon>rosids</taxon>
        <taxon>fabids</taxon>
        <taxon>Fabales</taxon>
        <taxon>Fabaceae</taxon>
        <taxon>Papilionoideae</taxon>
        <taxon>50 kb inversion clade</taxon>
        <taxon>NPAAA clade</taxon>
        <taxon>indigoferoid/millettioid clade</taxon>
        <taxon>Phaseoleae</taxon>
        <taxon>Vigna</taxon>
    </lineage>
</organism>
<dbReference type="InterPro" id="IPR034161">
    <property type="entry name" value="Pepsin-like_plant"/>
</dbReference>
<evidence type="ECO:0000313" key="7">
    <source>
        <dbReference type="EMBL" id="KOM46274.1"/>
    </source>
</evidence>
<dbReference type="InterPro" id="IPR033121">
    <property type="entry name" value="PEPTIDASE_A1"/>
</dbReference>
<dbReference type="InterPro" id="IPR032861">
    <property type="entry name" value="TAXi_N"/>
</dbReference>
<dbReference type="FunFam" id="2.40.70.10:FF:000033">
    <property type="entry name" value="Aspartyl protease family protein"/>
    <property type="match status" value="1"/>
</dbReference>
<name>A0A0L9UUP7_PHAAN</name>
<feature type="domain" description="Peptidase A1" evidence="6">
    <location>
        <begin position="1"/>
        <end position="221"/>
    </location>
</feature>
<dbReference type="Pfam" id="PF14541">
    <property type="entry name" value="TAXi_C"/>
    <property type="match status" value="1"/>
</dbReference>
<protein>
    <recommendedName>
        <fullName evidence="6">Peptidase A1 domain-containing protein</fullName>
    </recommendedName>
</protein>
<dbReference type="EMBL" id="CM003376">
    <property type="protein sequence ID" value="KOM46274.1"/>
    <property type="molecule type" value="Genomic_DNA"/>
</dbReference>
<evidence type="ECO:0000256" key="2">
    <source>
        <dbReference type="ARBA" id="ARBA00022670"/>
    </source>
</evidence>
<dbReference type="CDD" id="cd05476">
    <property type="entry name" value="pepsin_A_like_plant"/>
    <property type="match status" value="1"/>
</dbReference>
<evidence type="ECO:0000256" key="4">
    <source>
        <dbReference type="ARBA" id="ARBA00022801"/>
    </source>
</evidence>
<dbReference type="PROSITE" id="PS51767">
    <property type="entry name" value="PEPTIDASE_A1"/>
    <property type="match status" value="1"/>
</dbReference>
<dbReference type="PANTHER" id="PTHR47967">
    <property type="entry name" value="OS07G0603500 PROTEIN-RELATED"/>
    <property type="match status" value="1"/>
</dbReference>
<keyword evidence="3" id="KW-0064">Aspartyl protease</keyword>
<reference evidence="8" key="1">
    <citation type="journal article" date="2015" name="Proc. Natl. Acad. Sci. U.S.A.">
        <title>Genome sequencing of adzuki bean (Vigna angularis) provides insight into high starch and low fat accumulation and domestication.</title>
        <authorList>
            <person name="Yang K."/>
            <person name="Tian Z."/>
            <person name="Chen C."/>
            <person name="Luo L."/>
            <person name="Zhao B."/>
            <person name="Wang Z."/>
            <person name="Yu L."/>
            <person name="Li Y."/>
            <person name="Sun Y."/>
            <person name="Li W."/>
            <person name="Chen Y."/>
            <person name="Li Y."/>
            <person name="Zhang Y."/>
            <person name="Ai D."/>
            <person name="Zhao J."/>
            <person name="Shang C."/>
            <person name="Ma Y."/>
            <person name="Wu B."/>
            <person name="Wang M."/>
            <person name="Gao L."/>
            <person name="Sun D."/>
            <person name="Zhang P."/>
            <person name="Guo F."/>
            <person name="Wang W."/>
            <person name="Li Y."/>
            <person name="Wang J."/>
            <person name="Varshney R.K."/>
            <person name="Wang J."/>
            <person name="Ling H.Q."/>
            <person name="Wan P."/>
        </authorList>
    </citation>
    <scope>NUCLEOTIDE SEQUENCE</scope>
    <source>
        <strain evidence="8">cv. Jingnong 6</strain>
    </source>
</reference>
<evidence type="ECO:0000313" key="8">
    <source>
        <dbReference type="Proteomes" id="UP000053144"/>
    </source>
</evidence>
<evidence type="ECO:0000259" key="6">
    <source>
        <dbReference type="PROSITE" id="PS51767"/>
    </source>
</evidence>
<dbReference type="AlphaFoldDB" id="A0A0L9UUP7"/>
<keyword evidence="2" id="KW-0645">Protease</keyword>
<dbReference type="Proteomes" id="UP000053144">
    <property type="component" value="Chromosome 6"/>
</dbReference>
<dbReference type="Gramene" id="KOM46274">
    <property type="protein sequence ID" value="KOM46274"/>
    <property type="gene ID" value="LR48_Vigan06g158000"/>
</dbReference>
<dbReference type="OMA" id="APSTHNY"/>
<accession>A0A0L9UUP7</accession>
<dbReference type="PANTHER" id="PTHR47967:SF46">
    <property type="entry name" value="ASPARTIC PROTEINASE NEPENTHESIN-1"/>
    <property type="match status" value="1"/>
</dbReference>
<evidence type="ECO:0000256" key="1">
    <source>
        <dbReference type="ARBA" id="ARBA00007447"/>
    </source>
</evidence>
<keyword evidence="4" id="KW-0378">Hydrolase</keyword>
<dbReference type="InterPro" id="IPR021109">
    <property type="entry name" value="Peptidase_aspartic_dom_sf"/>
</dbReference>
<evidence type="ECO:0000256" key="3">
    <source>
        <dbReference type="ARBA" id="ARBA00022750"/>
    </source>
</evidence>